<keyword evidence="3" id="KW-1185">Reference proteome</keyword>
<name>A0A8J5XYR4_DIALT</name>
<feature type="compositionally biased region" description="Low complexity" evidence="1">
    <location>
        <begin position="650"/>
        <end position="660"/>
    </location>
</feature>
<evidence type="ECO:0000313" key="2">
    <source>
        <dbReference type="EMBL" id="KAG8467950.1"/>
    </source>
</evidence>
<feature type="compositionally biased region" description="Basic and acidic residues" evidence="1">
    <location>
        <begin position="674"/>
        <end position="686"/>
    </location>
</feature>
<dbReference type="OrthoDB" id="10683205at2759"/>
<feature type="region of interest" description="Disordered" evidence="1">
    <location>
        <begin position="1045"/>
        <end position="1087"/>
    </location>
</feature>
<feature type="region of interest" description="Disordered" evidence="1">
    <location>
        <begin position="946"/>
        <end position="971"/>
    </location>
</feature>
<protein>
    <recommendedName>
        <fullName evidence="4">Calponin-homology (CH) domain-containing protein</fullName>
    </recommendedName>
</protein>
<feature type="region of interest" description="Disordered" evidence="1">
    <location>
        <begin position="646"/>
        <end position="686"/>
    </location>
</feature>
<comment type="caution">
    <text evidence="2">The sequence shown here is derived from an EMBL/GenBank/DDBJ whole genome shotgun (WGS) entry which is preliminary data.</text>
</comment>
<evidence type="ECO:0000256" key="1">
    <source>
        <dbReference type="SAM" id="MobiDB-lite"/>
    </source>
</evidence>
<dbReference type="EMBL" id="JAGTXO010000005">
    <property type="protein sequence ID" value="KAG8467950.1"/>
    <property type="molecule type" value="Genomic_DNA"/>
</dbReference>
<feature type="region of interest" description="Disordered" evidence="1">
    <location>
        <begin position="876"/>
        <end position="912"/>
    </location>
</feature>
<feature type="region of interest" description="Disordered" evidence="1">
    <location>
        <begin position="1190"/>
        <end position="1228"/>
    </location>
</feature>
<proteinExistence type="predicted"/>
<accession>A0A8J5XYR4</accession>
<sequence length="1426" mass="147410">MASTAPEHERGERERALVYWLNSLPFRSCLVVGSIKDLADGFALAELARELSSAVGIPPPAGRAEGAAGRMAGAIDVLHHALDGEGLDAELAEPHAAVRAARGDARTLATLAAAFARACGSLPPARASRFRDVPAIVPSFEPYARLVGPAQGSQAISRARLAQPARGARTRHCAGVPARRRPGDERPPSPPSVPARAPGASGSRASRASVAQARQLLDFDVHFASHRMSLPRPSLHLSLVRECAAAGPAPADQAAAPLYAARALDRRSAPQPRAGASTAAAARAAQRATASSGAHARALHEGETVRAAAALFPAGALQRLEGAMGVGARARAVATAGTCADCASVLPASELAAAAGAAVETAARCSPRSARRSFRRGAPADAAAAAVAAASASDQRAFQGGWHTRALASAAHATRLPPAAASAMDAALALNAAGDRAAGGAGSHGVERTLEAARSVSLGTVGQAELLRWLRSFALVPPHVPLARAAERRAMSAPAGGGRAPSERRVSADRSSLAWATSLPVELRGSYDVLMAFQTGALACQLVSRVSGVRLVVSGADAAPAHACTRAARARNFGRALAVARARCGSALEPSLHAPDADARLADGDSPLLWALLEGLHRYSAAQHAARAPHAGARARRGARWLARGEETVTAGSTSGAASALEDEANASSDGGDDAERGGADDVAHESRAPSLGGWLALGALAPGELRRSGVLTRAEYEARVWLRRRLGQDVPWGTHARRLHPLRHPLTNGALAARVALGVRTALRPSVPAPARTDGGQPQSLEGLRSLWREALADLAALGVHARLDKAELDALASGHDRTGWQLMRRIARATARSRLLLRPLPEAEAAERAEADVLRWLDRTGIAAALAAGDVARARGRVRPPTEHAAARTRHDAAGHGDESPLAPPQPAPELPYAWARARPAAAESIAAVLLDGSALSAAVHRATAGGRSRSVGEHPDARGWPQRAAASPPVPMLAGTAWPVRSAAAAQHNVSLACAALGAHLSARAQLDALRDEVCDGRLGSAVRLLSLALLVARRRRKQLRASRRAAGWRAGGPNGGDDGVPADTARAHGGEPSDGSDGEEGDRSMEALAAAMEHASAMPRAVHPTLAAGGGPLDIAWDELLAQSAHDDDGGRSARAPRDADARRAGAQGGGSPTAHARDAAHASAQDAAVSGELRARPVAWDELLSNGHAPRARTSDEIGGRTRTPIDGTVPPLSPPAPPRRVRERELALAGKRDEQRARAIAAELVGGAPLARAADDSLGALSAPAGAADLRGTPRDDLRAPRSVAWDVMRPSSDAPLGARSHRALAAKLSDWVRERSGIALTVHDLCSPAIGVMSDGLILAQLTGALEGRPITGLEARPRSFASCKHNYERSLLALRLRPNMPLDHLYSAEKLARGEPTAVLGLLAHMRRAYGPSLARKA</sequence>
<dbReference type="Proteomes" id="UP000751190">
    <property type="component" value="Unassembled WGS sequence"/>
</dbReference>
<feature type="compositionally biased region" description="Basic and acidic residues" evidence="1">
    <location>
        <begin position="882"/>
        <end position="901"/>
    </location>
</feature>
<gene>
    <name evidence="2" type="ORF">KFE25_007002</name>
</gene>
<organism evidence="2 3">
    <name type="scientific">Diacronema lutheri</name>
    <name type="common">Unicellular marine alga</name>
    <name type="synonym">Monochrysis lutheri</name>
    <dbReference type="NCBI Taxonomy" id="2081491"/>
    <lineage>
        <taxon>Eukaryota</taxon>
        <taxon>Haptista</taxon>
        <taxon>Haptophyta</taxon>
        <taxon>Pavlovophyceae</taxon>
        <taxon>Pavlovales</taxon>
        <taxon>Pavlovaceae</taxon>
        <taxon>Diacronema</taxon>
    </lineage>
</organism>
<feature type="region of interest" description="Disordered" evidence="1">
    <location>
        <begin position="161"/>
        <end position="209"/>
    </location>
</feature>
<evidence type="ECO:0000313" key="3">
    <source>
        <dbReference type="Proteomes" id="UP000751190"/>
    </source>
</evidence>
<reference evidence="2" key="1">
    <citation type="submission" date="2021-05" db="EMBL/GenBank/DDBJ databases">
        <title>The genome of the haptophyte Pavlova lutheri (Diacronema luteri, Pavlovales) - a model for lipid biosynthesis in eukaryotic algae.</title>
        <authorList>
            <person name="Hulatt C.J."/>
            <person name="Posewitz M.C."/>
        </authorList>
    </citation>
    <scope>NUCLEOTIDE SEQUENCE</scope>
    <source>
        <strain evidence="2">NIVA-4/92</strain>
    </source>
</reference>
<feature type="compositionally biased region" description="Gly residues" evidence="1">
    <location>
        <begin position="1053"/>
        <end position="1062"/>
    </location>
</feature>
<feature type="region of interest" description="Disordered" evidence="1">
    <location>
        <begin position="1128"/>
        <end position="1175"/>
    </location>
</feature>
<feature type="compositionally biased region" description="Basic and acidic residues" evidence="1">
    <location>
        <begin position="1129"/>
        <end position="1148"/>
    </location>
</feature>
<feature type="compositionally biased region" description="Low complexity" evidence="1">
    <location>
        <begin position="194"/>
        <end position="209"/>
    </location>
</feature>
<evidence type="ECO:0008006" key="4">
    <source>
        <dbReference type="Google" id="ProtNLM"/>
    </source>
</evidence>